<keyword evidence="1" id="KW-0560">Oxidoreductase</keyword>
<feature type="domain" description="Prephenate/arogenate dehydrogenase" evidence="2">
    <location>
        <begin position="1"/>
        <end position="286"/>
    </location>
</feature>
<dbReference type="Gene3D" id="3.40.50.720">
    <property type="entry name" value="NAD(P)-binding Rossmann-like Domain"/>
    <property type="match status" value="1"/>
</dbReference>
<dbReference type="KEGG" id="tpx:Turpa_3910"/>
<proteinExistence type="predicted"/>
<dbReference type="PANTHER" id="PTHR21363">
    <property type="entry name" value="PREPHENATE DEHYDROGENASE"/>
    <property type="match status" value="1"/>
</dbReference>
<name>I4BB87_TURPD</name>
<dbReference type="GO" id="GO:0004665">
    <property type="term" value="F:prephenate dehydrogenase (NADP+) activity"/>
    <property type="evidence" value="ECO:0007669"/>
    <property type="project" value="InterPro"/>
</dbReference>
<dbReference type="STRING" id="869212.Turpa_3910"/>
<dbReference type="PANTHER" id="PTHR21363:SF0">
    <property type="entry name" value="PREPHENATE DEHYDROGENASE [NADP(+)]"/>
    <property type="match status" value="1"/>
</dbReference>
<dbReference type="EMBL" id="CP002959">
    <property type="protein sequence ID" value="AFM14544.1"/>
    <property type="molecule type" value="Genomic_DNA"/>
</dbReference>
<evidence type="ECO:0000259" key="2">
    <source>
        <dbReference type="PROSITE" id="PS51176"/>
    </source>
</evidence>
<dbReference type="InterPro" id="IPR036291">
    <property type="entry name" value="NAD(P)-bd_dom_sf"/>
</dbReference>
<dbReference type="InterPro" id="IPR046825">
    <property type="entry name" value="PDH_C"/>
</dbReference>
<dbReference type="AlphaFoldDB" id="I4BB87"/>
<dbReference type="SUPFAM" id="SSF48179">
    <property type="entry name" value="6-phosphogluconate dehydrogenase C-terminal domain-like"/>
    <property type="match status" value="1"/>
</dbReference>
<dbReference type="SUPFAM" id="SSF51735">
    <property type="entry name" value="NAD(P)-binding Rossmann-fold domains"/>
    <property type="match status" value="1"/>
</dbReference>
<organism evidence="3 4">
    <name type="scientific">Turneriella parva (strain ATCC BAA-1111 / DSM 21527 / NCTC 11395 / H)</name>
    <name type="common">Leptospira parva</name>
    <dbReference type="NCBI Taxonomy" id="869212"/>
    <lineage>
        <taxon>Bacteria</taxon>
        <taxon>Pseudomonadati</taxon>
        <taxon>Spirochaetota</taxon>
        <taxon>Spirochaetia</taxon>
        <taxon>Leptospirales</taxon>
        <taxon>Leptospiraceae</taxon>
        <taxon>Turneriella</taxon>
    </lineage>
</organism>
<dbReference type="HOGENOM" id="CLU_055968_0_0_12"/>
<dbReference type="Proteomes" id="UP000006048">
    <property type="component" value="Chromosome"/>
</dbReference>
<dbReference type="OrthoDB" id="9802008at2"/>
<dbReference type="InterPro" id="IPR008927">
    <property type="entry name" value="6-PGluconate_DH-like_C_sf"/>
</dbReference>
<evidence type="ECO:0000313" key="4">
    <source>
        <dbReference type="Proteomes" id="UP000006048"/>
    </source>
</evidence>
<keyword evidence="4" id="KW-1185">Reference proteome</keyword>
<dbReference type="RefSeq" id="WP_014805021.1">
    <property type="nucleotide sequence ID" value="NC_018020.1"/>
</dbReference>
<dbReference type="InterPro" id="IPR003099">
    <property type="entry name" value="Prephen_DH"/>
</dbReference>
<reference evidence="3 4" key="1">
    <citation type="submission" date="2012-06" db="EMBL/GenBank/DDBJ databases">
        <title>The complete chromosome of genome of Turneriella parva DSM 21527.</title>
        <authorList>
            <consortium name="US DOE Joint Genome Institute (JGI-PGF)"/>
            <person name="Lucas S."/>
            <person name="Han J."/>
            <person name="Lapidus A."/>
            <person name="Bruce D."/>
            <person name="Goodwin L."/>
            <person name="Pitluck S."/>
            <person name="Peters L."/>
            <person name="Kyrpides N."/>
            <person name="Mavromatis K."/>
            <person name="Ivanova N."/>
            <person name="Mikhailova N."/>
            <person name="Chertkov O."/>
            <person name="Detter J.C."/>
            <person name="Tapia R."/>
            <person name="Han C."/>
            <person name="Land M."/>
            <person name="Hauser L."/>
            <person name="Markowitz V."/>
            <person name="Cheng J.-F."/>
            <person name="Hugenholtz P."/>
            <person name="Woyke T."/>
            <person name="Wu D."/>
            <person name="Gronow S."/>
            <person name="Wellnitz S."/>
            <person name="Brambilla E."/>
            <person name="Klenk H.-P."/>
            <person name="Eisen J.A."/>
        </authorList>
    </citation>
    <scope>NUCLEOTIDE SEQUENCE [LARGE SCALE GENOMIC DNA]</scope>
    <source>
        <strain evidence="4">ATCC BAA-1111 / DSM 21527 / NCTC 11395 / H</strain>
    </source>
</reference>
<sequence length="286" mass="30325">MRIFIQGMGLIGASMALRLKELGHEVAGSVRSEKSRDVLKSLGLQNIALADEFSAKLLEGRDLLVLGLNISDCLPAIDAAMATASLRKSLLVTDLCSTKEQICDYVAAHHPYMRFVGSHPMAGKEIQGPAAAEASLFTDCTVFITPARADAPTQANDVKTVTDLWREIGAKTCTIAPDEHDRRMAYVSHGLHLAACLIARLSGAAAGSADLPTPAAGSYRDMTRIALSSGAMWQDIVTSNQKNVAEWLRALAAESTALAATLDAGNADIVTLFSEAASARAKVMRT</sequence>
<evidence type="ECO:0000256" key="1">
    <source>
        <dbReference type="ARBA" id="ARBA00023002"/>
    </source>
</evidence>
<dbReference type="GO" id="GO:0006571">
    <property type="term" value="P:tyrosine biosynthetic process"/>
    <property type="evidence" value="ECO:0007669"/>
    <property type="project" value="InterPro"/>
</dbReference>
<dbReference type="GO" id="GO:0008977">
    <property type="term" value="F:prephenate dehydrogenase (NAD+) activity"/>
    <property type="evidence" value="ECO:0007669"/>
    <property type="project" value="InterPro"/>
</dbReference>
<dbReference type="InterPro" id="IPR050812">
    <property type="entry name" value="Preph/Arog_dehydrog"/>
</dbReference>
<accession>I4BB87</accession>
<dbReference type="InterPro" id="IPR046826">
    <property type="entry name" value="PDH_N"/>
</dbReference>
<gene>
    <name evidence="3" type="ordered locus">Turpa_3910</name>
</gene>
<dbReference type="Pfam" id="PF20463">
    <property type="entry name" value="PDH_C"/>
    <property type="match status" value="1"/>
</dbReference>
<dbReference type="PROSITE" id="PS51176">
    <property type="entry name" value="PDH_ADH"/>
    <property type="match status" value="1"/>
</dbReference>
<dbReference type="Gene3D" id="1.10.3660.10">
    <property type="entry name" value="6-phosphogluconate dehydrogenase C-terminal like domain"/>
    <property type="match status" value="1"/>
</dbReference>
<dbReference type="Pfam" id="PF02153">
    <property type="entry name" value="PDH_N"/>
    <property type="match status" value="1"/>
</dbReference>
<dbReference type="GO" id="GO:0070403">
    <property type="term" value="F:NAD+ binding"/>
    <property type="evidence" value="ECO:0007669"/>
    <property type="project" value="InterPro"/>
</dbReference>
<evidence type="ECO:0000313" key="3">
    <source>
        <dbReference type="EMBL" id="AFM14544.1"/>
    </source>
</evidence>
<protein>
    <submittedName>
        <fullName evidence="3">Prephenate dehydrogenase</fullName>
    </submittedName>
</protein>